<evidence type="ECO:0000256" key="4">
    <source>
        <dbReference type="ARBA" id="ARBA00004496"/>
    </source>
</evidence>
<dbReference type="GO" id="GO:0004535">
    <property type="term" value="F:poly(A)-specific ribonuclease activity"/>
    <property type="evidence" value="ECO:0007669"/>
    <property type="project" value="UniProtKB-EC"/>
</dbReference>
<dbReference type="InterPro" id="IPR036397">
    <property type="entry name" value="RNaseH_sf"/>
</dbReference>
<evidence type="ECO:0000256" key="2">
    <source>
        <dbReference type="ARBA" id="ARBA00001968"/>
    </source>
</evidence>
<keyword evidence="9" id="KW-0540">Nuclease</keyword>
<evidence type="ECO:0000256" key="17">
    <source>
        <dbReference type="ARBA" id="ARBA00025148"/>
    </source>
</evidence>
<dbReference type="InterPro" id="IPR012337">
    <property type="entry name" value="RNaseH-like_sf"/>
</dbReference>
<dbReference type="InterPro" id="IPR039637">
    <property type="entry name" value="CNOT7/CNOT8/Pop2"/>
</dbReference>
<keyword evidence="15" id="KW-0804">Transcription</keyword>
<dbReference type="STRING" id="4572.M8AET9"/>
<keyword evidence="14" id="KW-0805">Transcription regulation</keyword>
<dbReference type="EMBL" id="KD070397">
    <property type="protein sequence ID" value="EMS63355.1"/>
    <property type="molecule type" value="Genomic_DNA"/>
</dbReference>
<evidence type="ECO:0000256" key="5">
    <source>
        <dbReference type="ARBA" id="ARBA00008372"/>
    </source>
</evidence>
<keyword evidence="8" id="KW-0963">Cytoplasm</keyword>
<dbReference type="PANTHER" id="PTHR10797">
    <property type="entry name" value="CCR4-NOT TRANSCRIPTION COMPLEX SUBUNIT"/>
    <property type="match status" value="1"/>
</dbReference>
<dbReference type="eggNOG" id="KOG0304">
    <property type="taxonomic scope" value="Eukaryota"/>
</dbReference>
<evidence type="ECO:0000256" key="15">
    <source>
        <dbReference type="ARBA" id="ARBA00023163"/>
    </source>
</evidence>
<dbReference type="EC" id="3.1.13.4" evidence="7"/>
<sequence length="109" mass="11980">MSLPGNVVVRPVWAHNLQDEVELIESLLPRFRYAAVDTEFPGTVYRSKVPAYALTEEKKYALLKANVDGLHLIQLGLTLFDAAGRLPDLGTGGAVQNRFSFAKAHLDVS</sequence>
<dbReference type="GO" id="GO:0005634">
    <property type="term" value="C:nucleus"/>
    <property type="evidence" value="ECO:0007669"/>
    <property type="project" value="UniProtKB-SubCell"/>
</dbReference>
<comment type="cofactor">
    <cofactor evidence="2">
        <name>a divalent metal cation</name>
        <dbReference type="ChEBI" id="CHEBI:60240"/>
    </cofactor>
</comment>
<keyword evidence="11" id="KW-0378">Hydrolase</keyword>
<comment type="similarity">
    <text evidence="5">Belongs to the CAF1 family.</text>
</comment>
<dbReference type="OMA" id="FHYLAMD"/>
<evidence type="ECO:0000313" key="18">
    <source>
        <dbReference type="EMBL" id="EMS63355.1"/>
    </source>
</evidence>
<dbReference type="SUPFAM" id="SSF53098">
    <property type="entry name" value="Ribonuclease H-like"/>
    <property type="match status" value="1"/>
</dbReference>
<dbReference type="InterPro" id="IPR006941">
    <property type="entry name" value="RNase_CAF1"/>
</dbReference>
<dbReference type="GO" id="GO:0005737">
    <property type="term" value="C:cytoplasm"/>
    <property type="evidence" value="ECO:0007669"/>
    <property type="project" value="UniProtKB-SubCell"/>
</dbReference>
<evidence type="ECO:0000256" key="1">
    <source>
        <dbReference type="ARBA" id="ARBA00001663"/>
    </source>
</evidence>
<evidence type="ECO:0000256" key="13">
    <source>
        <dbReference type="ARBA" id="ARBA00022884"/>
    </source>
</evidence>
<evidence type="ECO:0000256" key="3">
    <source>
        <dbReference type="ARBA" id="ARBA00004123"/>
    </source>
</evidence>
<comment type="subcellular location">
    <subcellularLocation>
        <location evidence="4">Cytoplasm</location>
    </subcellularLocation>
    <subcellularLocation>
        <location evidence="3">Nucleus</location>
    </subcellularLocation>
</comment>
<keyword evidence="10" id="KW-0479">Metal-binding</keyword>
<name>M8AET9_TRIUA</name>
<evidence type="ECO:0000256" key="9">
    <source>
        <dbReference type="ARBA" id="ARBA00022722"/>
    </source>
</evidence>
<comment type="function">
    <text evidence="17">Ubiquitous transcription factor required for a diverse set of processes. It is a component of the CCR4 complex involved in the control of gene expression.</text>
</comment>
<proteinExistence type="inferred from homology"/>
<organism evidence="18">
    <name type="scientific">Triticum urartu</name>
    <name type="common">Red wild einkorn</name>
    <name type="synonym">Crithodium urartu</name>
    <dbReference type="NCBI Taxonomy" id="4572"/>
    <lineage>
        <taxon>Eukaryota</taxon>
        <taxon>Viridiplantae</taxon>
        <taxon>Streptophyta</taxon>
        <taxon>Embryophyta</taxon>
        <taxon>Tracheophyta</taxon>
        <taxon>Spermatophyta</taxon>
        <taxon>Magnoliopsida</taxon>
        <taxon>Liliopsida</taxon>
        <taxon>Poales</taxon>
        <taxon>Poaceae</taxon>
        <taxon>BOP clade</taxon>
        <taxon>Pooideae</taxon>
        <taxon>Triticodae</taxon>
        <taxon>Triticeae</taxon>
        <taxon>Triticinae</taxon>
        <taxon>Triticum</taxon>
    </lineage>
</organism>
<evidence type="ECO:0000256" key="12">
    <source>
        <dbReference type="ARBA" id="ARBA00022839"/>
    </source>
</evidence>
<accession>M8AET9</accession>
<comment type="subunit">
    <text evidence="6">Component of the CCR4-NOT complex, at least composed of CRR4 and CAF1 proteins.</text>
</comment>
<dbReference type="GO" id="GO:0003723">
    <property type="term" value="F:RNA binding"/>
    <property type="evidence" value="ECO:0007669"/>
    <property type="project" value="UniProtKB-KW"/>
</dbReference>
<evidence type="ECO:0000256" key="11">
    <source>
        <dbReference type="ARBA" id="ARBA00022801"/>
    </source>
</evidence>
<protein>
    <recommendedName>
        <fullName evidence="7">poly(A)-specific ribonuclease</fullName>
        <ecNumber evidence="7">3.1.13.4</ecNumber>
    </recommendedName>
</protein>
<dbReference type="Gene3D" id="3.30.420.10">
    <property type="entry name" value="Ribonuclease H-like superfamily/Ribonuclease H"/>
    <property type="match status" value="1"/>
</dbReference>
<evidence type="ECO:0000256" key="6">
    <source>
        <dbReference type="ARBA" id="ARBA00011757"/>
    </source>
</evidence>
<dbReference type="GO" id="GO:0046872">
    <property type="term" value="F:metal ion binding"/>
    <property type="evidence" value="ECO:0007669"/>
    <property type="project" value="UniProtKB-KW"/>
</dbReference>
<comment type="catalytic activity">
    <reaction evidence="1">
        <text>Exonucleolytic cleavage of poly(A) to 5'-AMP.</text>
        <dbReference type="EC" id="3.1.13.4"/>
    </reaction>
</comment>
<evidence type="ECO:0000256" key="14">
    <source>
        <dbReference type="ARBA" id="ARBA00023015"/>
    </source>
</evidence>
<evidence type="ECO:0000256" key="7">
    <source>
        <dbReference type="ARBA" id="ARBA00012161"/>
    </source>
</evidence>
<keyword evidence="13" id="KW-0694">RNA-binding</keyword>
<dbReference type="GO" id="GO:0030014">
    <property type="term" value="C:CCR4-NOT complex"/>
    <property type="evidence" value="ECO:0007669"/>
    <property type="project" value="InterPro"/>
</dbReference>
<keyword evidence="12" id="KW-0269">Exonuclease</keyword>
<evidence type="ECO:0000256" key="10">
    <source>
        <dbReference type="ARBA" id="ARBA00022723"/>
    </source>
</evidence>
<dbReference type="Pfam" id="PF04857">
    <property type="entry name" value="CAF1"/>
    <property type="match status" value="1"/>
</dbReference>
<keyword evidence="16" id="KW-0539">Nucleus</keyword>
<reference evidence="18" key="1">
    <citation type="journal article" date="2013" name="Nature">
        <title>Draft genome of the wheat A-genome progenitor Triticum urartu.</title>
        <authorList>
            <person name="Ling H.Q."/>
            <person name="Zhao S."/>
            <person name="Liu D."/>
            <person name="Wang J."/>
            <person name="Sun H."/>
            <person name="Zhang C."/>
            <person name="Fan H."/>
            <person name="Li D."/>
            <person name="Dong L."/>
            <person name="Tao Y."/>
            <person name="Gao C."/>
            <person name="Wu H."/>
            <person name="Li Y."/>
            <person name="Cui Y."/>
            <person name="Guo X."/>
            <person name="Zheng S."/>
            <person name="Wang B."/>
            <person name="Yu K."/>
            <person name="Liang Q."/>
            <person name="Yang W."/>
            <person name="Lou X."/>
            <person name="Chen J."/>
            <person name="Feng M."/>
            <person name="Jian J."/>
            <person name="Zhang X."/>
            <person name="Luo G."/>
            <person name="Jiang Y."/>
            <person name="Liu J."/>
            <person name="Wang Z."/>
            <person name="Sha Y."/>
            <person name="Zhang B."/>
            <person name="Wu H."/>
            <person name="Tang D."/>
            <person name="Shen Q."/>
            <person name="Xue P."/>
            <person name="Zou S."/>
            <person name="Wang X."/>
            <person name="Liu X."/>
            <person name="Wang F."/>
            <person name="Yang Y."/>
            <person name="An X."/>
            <person name="Dong Z."/>
            <person name="Zhang K."/>
            <person name="Zhang X."/>
            <person name="Luo M.C."/>
            <person name="Dvorak J."/>
            <person name="Tong Y."/>
            <person name="Wang J."/>
            <person name="Yang H."/>
            <person name="Li Z."/>
            <person name="Wang D."/>
            <person name="Zhang A."/>
            <person name="Wang J."/>
        </authorList>
    </citation>
    <scope>NUCLEOTIDE SEQUENCE</scope>
</reference>
<evidence type="ECO:0000256" key="16">
    <source>
        <dbReference type="ARBA" id="ARBA00023242"/>
    </source>
</evidence>
<dbReference type="AlphaFoldDB" id="M8AET9"/>
<gene>
    <name evidence="18" type="ORF">TRIUR3_21157</name>
</gene>
<evidence type="ECO:0000256" key="8">
    <source>
        <dbReference type="ARBA" id="ARBA00022490"/>
    </source>
</evidence>